<proteinExistence type="inferred from homology"/>
<keyword evidence="7" id="KW-0472">Membrane</keyword>
<evidence type="ECO:0000256" key="8">
    <source>
        <dbReference type="RuleBase" id="RU366017"/>
    </source>
</evidence>
<dbReference type="PANTHER" id="PTHR21461:SF16">
    <property type="entry name" value="GLYCOSYLTRANSFERASE FAMILY 92 PROTEIN RCOM_0530710"/>
    <property type="match status" value="1"/>
</dbReference>
<dbReference type="EC" id="2.4.1.-" evidence="8"/>
<evidence type="ECO:0000256" key="3">
    <source>
        <dbReference type="ARBA" id="ARBA00022676"/>
    </source>
</evidence>
<name>A0AAP0NT06_9MAGN</name>
<keyword evidence="6" id="KW-1133">Transmembrane helix</keyword>
<dbReference type="InterPro" id="IPR029044">
    <property type="entry name" value="Nucleotide-diphossugar_trans"/>
</dbReference>
<evidence type="ECO:0000256" key="6">
    <source>
        <dbReference type="ARBA" id="ARBA00022989"/>
    </source>
</evidence>
<organism evidence="9 10">
    <name type="scientific">Stephania japonica</name>
    <dbReference type="NCBI Taxonomy" id="461633"/>
    <lineage>
        <taxon>Eukaryota</taxon>
        <taxon>Viridiplantae</taxon>
        <taxon>Streptophyta</taxon>
        <taxon>Embryophyta</taxon>
        <taxon>Tracheophyta</taxon>
        <taxon>Spermatophyta</taxon>
        <taxon>Magnoliopsida</taxon>
        <taxon>Ranunculales</taxon>
        <taxon>Menispermaceae</taxon>
        <taxon>Menispermoideae</taxon>
        <taxon>Cissampelideae</taxon>
        <taxon>Stephania</taxon>
    </lineage>
</organism>
<evidence type="ECO:0000313" key="10">
    <source>
        <dbReference type="Proteomes" id="UP001417504"/>
    </source>
</evidence>
<gene>
    <name evidence="9" type="ORF">Sjap_015941</name>
</gene>
<comment type="subcellular location">
    <subcellularLocation>
        <location evidence="1">Membrane</location>
        <topology evidence="1">Single-pass membrane protein</topology>
    </subcellularLocation>
</comment>
<dbReference type="GO" id="GO:0005737">
    <property type="term" value="C:cytoplasm"/>
    <property type="evidence" value="ECO:0007669"/>
    <property type="project" value="TreeGrafter"/>
</dbReference>
<keyword evidence="10" id="KW-1185">Reference proteome</keyword>
<sequence length="633" mass="72461">MQLFSSSSMEETTKSAAAAAARRRRKRLLRPPPLSRRCFRWSALLLLFLPTLLIYGSPHGSDLFRPVLRAFRIKPLLSVKTSVVTSPNSRSWVPELSVEDRVLFPDHVLLMVPNGVFSNSHLQLLDCVYHKEFGNGSAQIWELGGLFALPVISVDFYDEFRSIVRCPLPPMNFSAIVELRNRTKLGEGGGGEFGDGLVIVDNKRVHSWERMVYNALIDREFAVVFVKGLNRRPGRVSDPALFSCHFNWVDVGRNSNKYNKYVSAATMAVTAAQEVVRCGLPSRLRNRPSEAHGIRVAVSYSPRRQGVFGSRVRRRAVASVSPLPSVARLLSLKGEEEWVDKFELCACTMVWNQAAFLREWIAYHAWLGVERWFIYDNNSNDETVGVIEELQRENYNVSRHVWPWIKTQEAGFSHCALRARSECKWMAFMDVDEFFYFKYPIVRQRKTVIVKYPDRLALRSLVLNYSSSPMTIGEIRTVCHSFGPSGLSSAPPRGVTVGYTCRLQRPERHKSIVRLDALHKNLLNLVHHFQLRPGFKYLNLPQSIAVINHYKYQVWEVFRAKFFRRVATYVADWQESQNEGSNDRVPGLGTEAIEPPNWARQFCEVQDTGLRDFISATLVDQGSGLLPWEKHWH</sequence>
<dbReference type="CDD" id="cd00761">
    <property type="entry name" value="Glyco_tranf_GTA_type"/>
    <property type="match status" value="1"/>
</dbReference>
<keyword evidence="5" id="KW-0812">Transmembrane</keyword>
<evidence type="ECO:0000256" key="7">
    <source>
        <dbReference type="ARBA" id="ARBA00023136"/>
    </source>
</evidence>
<dbReference type="EMBL" id="JBBNAE010000006">
    <property type="protein sequence ID" value="KAK9116994.1"/>
    <property type="molecule type" value="Genomic_DNA"/>
</dbReference>
<accession>A0AAP0NT06</accession>
<dbReference type="SUPFAM" id="SSF53448">
    <property type="entry name" value="Nucleotide-diphospho-sugar transferases"/>
    <property type="match status" value="1"/>
</dbReference>
<protein>
    <recommendedName>
        <fullName evidence="8">Glycosyltransferase family 92 protein</fullName>
        <ecNumber evidence="8">2.4.1.-</ecNumber>
    </recommendedName>
</protein>
<dbReference type="GO" id="GO:0016757">
    <property type="term" value="F:glycosyltransferase activity"/>
    <property type="evidence" value="ECO:0007669"/>
    <property type="project" value="UniProtKB-UniRule"/>
</dbReference>
<keyword evidence="3 8" id="KW-0328">Glycosyltransferase</keyword>
<evidence type="ECO:0000313" key="9">
    <source>
        <dbReference type="EMBL" id="KAK9116994.1"/>
    </source>
</evidence>
<comment type="caution">
    <text evidence="9">The sequence shown here is derived from an EMBL/GenBank/DDBJ whole genome shotgun (WGS) entry which is preliminary data.</text>
</comment>
<dbReference type="InterPro" id="IPR008166">
    <property type="entry name" value="Glyco_transf_92"/>
</dbReference>
<evidence type="ECO:0000256" key="4">
    <source>
        <dbReference type="ARBA" id="ARBA00022679"/>
    </source>
</evidence>
<reference evidence="9 10" key="1">
    <citation type="submission" date="2024-01" db="EMBL/GenBank/DDBJ databases">
        <title>Genome assemblies of Stephania.</title>
        <authorList>
            <person name="Yang L."/>
        </authorList>
    </citation>
    <scope>NUCLEOTIDE SEQUENCE [LARGE SCALE GENOMIC DNA]</scope>
    <source>
        <strain evidence="9">QJT</strain>
        <tissue evidence="9">Leaf</tissue>
    </source>
</reference>
<evidence type="ECO:0000256" key="2">
    <source>
        <dbReference type="ARBA" id="ARBA00007647"/>
    </source>
</evidence>
<comment type="similarity">
    <text evidence="2 8">Belongs to the glycosyltransferase 92 family.</text>
</comment>
<evidence type="ECO:0000256" key="5">
    <source>
        <dbReference type="ARBA" id="ARBA00022692"/>
    </source>
</evidence>
<dbReference type="Proteomes" id="UP001417504">
    <property type="component" value="Unassembled WGS sequence"/>
</dbReference>
<dbReference type="PANTHER" id="PTHR21461">
    <property type="entry name" value="GLYCOSYLTRANSFERASE FAMILY 92 PROTEIN"/>
    <property type="match status" value="1"/>
</dbReference>
<evidence type="ECO:0000256" key="1">
    <source>
        <dbReference type="ARBA" id="ARBA00004167"/>
    </source>
</evidence>
<keyword evidence="4 8" id="KW-0808">Transferase</keyword>
<dbReference type="AlphaFoldDB" id="A0AAP0NT06"/>
<dbReference type="Pfam" id="PF01697">
    <property type="entry name" value="Glyco_transf_92"/>
    <property type="match status" value="1"/>
</dbReference>
<dbReference type="GO" id="GO:0016020">
    <property type="term" value="C:membrane"/>
    <property type="evidence" value="ECO:0007669"/>
    <property type="project" value="UniProtKB-SubCell"/>
</dbReference>